<feature type="transmembrane region" description="Helical" evidence="9">
    <location>
        <begin position="60"/>
        <end position="81"/>
    </location>
</feature>
<dbReference type="EMBL" id="JBGUAW010000009">
    <property type="protein sequence ID" value="MFA9461832.1"/>
    <property type="molecule type" value="Genomic_DNA"/>
</dbReference>
<gene>
    <name evidence="9 12" type="primary">lspA</name>
    <name evidence="12" type="ORF">ACERLL_13480</name>
</gene>
<dbReference type="PANTHER" id="PTHR33695">
    <property type="entry name" value="LIPOPROTEIN SIGNAL PEPTIDASE"/>
    <property type="match status" value="1"/>
</dbReference>
<evidence type="ECO:0000256" key="10">
    <source>
        <dbReference type="RuleBase" id="RU000594"/>
    </source>
</evidence>
<dbReference type="EC" id="3.4.23.36" evidence="9"/>
<evidence type="ECO:0000256" key="9">
    <source>
        <dbReference type="HAMAP-Rule" id="MF_00161"/>
    </source>
</evidence>
<evidence type="ECO:0000313" key="12">
    <source>
        <dbReference type="EMBL" id="MFA9461832.1"/>
    </source>
</evidence>
<dbReference type="GO" id="GO:0004190">
    <property type="term" value="F:aspartic-type endopeptidase activity"/>
    <property type="evidence" value="ECO:0007669"/>
    <property type="project" value="UniProtKB-EC"/>
</dbReference>
<comment type="caution">
    <text evidence="9">Lacks conserved residue(s) required for the propagation of feature annotation.</text>
</comment>
<keyword evidence="5 9" id="KW-0064">Aspartyl protease</keyword>
<dbReference type="PRINTS" id="PR00781">
    <property type="entry name" value="LIPOSIGPTASE"/>
</dbReference>
<dbReference type="PROSITE" id="PS00855">
    <property type="entry name" value="SPASE_II"/>
    <property type="match status" value="1"/>
</dbReference>
<comment type="pathway">
    <text evidence="9">Protein modification; lipoprotein biosynthesis (signal peptide cleavage).</text>
</comment>
<feature type="active site" evidence="9">
    <location>
        <position position="135"/>
    </location>
</feature>
<feature type="active site" evidence="9">
    <location>
        <position position="116"/>
    </location>
</feature>
<keyword evidence="6 9" id="KW-0378">Hydrolase</keyword>
<keyword evidence="2 9" id="KW-1003">Cell membrane</keyword>
<evidence type="ECO:0000256" key="6">
    <source>
        <dbReference type="ARBA" id="ARBA00022801"/>
    </source>
</evidence>
<dbReference type="InterPro" id="IPR001872">
    <property type="entry name" value="Peptidase_A8"/>
</dbReference>
<evidence type="ECO:0000256" key="4">
    <source>
        <dbReference type="ARBA" id="ARBA00022692"/>
    </source>
</evidence>
<organism evidence="12 13">
    <name type="scientific">Thiohalorhabdus methylotrophus</name>
    <dbReference type="NCBI Taxonomy" id="3242694"/>
    <lineage>
        <taxon>Bacteria</taxon>
        <taxon>Pseudomonadati</taxon>
        <taxon>Pseudomonadota</taxon>
        <taxon>Gammaproteobacteria</taxon>
        <taxon>Thiohalorhabdales</taxon>
        <taxon>Thiohalorhabdaceae</taxon>
        <taxon>Thiohalorhabdus</taxon>
    </lineage>
</organism>
<dbReference type="PANTHER" id="PTHR33695:SF1">
    <property type="entry name" value="LIPOPROTEIN SIGNAL PEPTIDASE"/>
    <property type="match status" value="1"/>
</dbReference>
<keyword evidence="7 9" id="KW-1133">Transmembrane helix</keyword>
<keyword evidence="8 9" id="KW-0472">Membrane</keyword>
<feature type="transmembrane region" description="Helical" evidence="9">
    <location>
        <begin position="126"/>
        <end position="150"/>
    </location>
</feature>
<evidence type="ECO:0000313" key="13">
    <source>
        <dbReference type="Proteomes" id="UP001575181"/>
    </source>
</evidence>
<comment type="caution">
    <text evidence="12">The sequence shown here is derived from an EMBL/GenBank/DDBJ whole genome shotgun (WGS) entry which is preliminary data.</text>
</comment>
<dbReference type="RefSeq" id="WP_373656621.1">
    <property type="nucleotide sequence ID" value="NZ_JBGUAW010000009.1"/>
</dbReference>
<feature type="transmembrane region" description="Helical" evidence="9">
    <location>
        <begin position="88"/>
        <end position="106"/>
    </location>
</feature>
<accession>A0ABV4TWY6</accession>
<evidence type="ECO:0000256" key="3">
    <source>
        <dbReference type="ARBA" id="ARBA00022670"/>
    </source>
</evidence>
<evidence type="ECO:0000256" key="11">
    <source>
        <dbReference type="RuleBase" id="RU004181"/>
    </source>
</evidence>
<dbReference type="Proteomes" id="UP001575181">
    <property type="component" value="Unassembled WGS sequence"/>
</dbReference>
<evidence type="ECO:0000256" key="5">
    <source>
        <dbReference type="ARBA" id="ARBA00022750"/>
    </source>
</evidence>
<keyword evidence="4 9" id="KW-0812">Transmembrane</keyword>
<evidence type="ECO:0000256" key="1">
    <source>
        <dbReference type="ARBA" id="ARBA00006139"/>
    </source>
</evidence>
<dbReference type="Pfam" id="PF01252">
    <property type="entry name" value="Peptidase_A8"/>
    <property type="match status" value="1"/>
</dbReference>
<comment type="subcellular location">
    <subcellularLocation>
        <location evidence="9">Cell membrane</location>
        <topology evidence="9">Multi-pass membrane protein</topology>
    </subcellularLocation>
</comment>
<name>A0ABV4TWY6_9GAMM</name>
<comment type="catalytic activity">
    <reaction evidence="9 10">
        <text>Release of signal peptides from bacterial membrane prolipoproteins. Hydrolyzes -Xaa-Yaa-Zaa-|-(S,diacylglyceryl)Cys-, in which Xaa is hydrophobic (preferably Leu), and Yaa (Ala or Ser) and Zaa (Gly or Ala) have small, neutral side chains.</text>
        <dbReference type="EC" id="3.4.23.36"/>
    </reaction>
</comment>
<comment type="similarity">
    <text evidence="1 9 11">Belongs to the peptidase A8 family.</text>
</comment>
<proteinExistence type="inferred from homology"/>
<keyword evidence="13" id="KW-1185">Reference proteome</keyword>
<sequence length="162" mass="17574">MAWPWVLAAVIVVIDQVTKNLVQAALAPGEGIILIPDFLNLVHAHNRGVAFGMLDGAGGWQVPLLAVVTFGVIIALGVWLFRLGRSEWGTRLALGLILGGAVGNLIDRVWLGYVVDFVDVHWKSVYHYPAFNVADSGITLGAMVLVGVLIREELAVRRDRAR</sequence>
<reference evidence="12 13" key="1">
    <citation type="submission" date="2024-08" db="EMBL/GenBank/DDBJ databases">
        <title>Whole-genome sequencing of halo(alkali)philic microorganisms from hypersaline lakes.</title>
        <authorList>
            <person name="Sorokin D.Y."/>
            <person name="Merkel A.Y."/>
            <person name="Messina E."/>
            <person name="Yakimov M."/>
        </authorList>
    </citation>
    <scope>NUCLEOTIDE SEQUENCE [LARGE SCALE GENOMIC DNA]</scope>
    <source>
        <strain evidence="12 13">Cl-TMA</strain>
    </source>
</reference>
<evidence type="ECO:0000256" key="2">
    <source>
        <dbReference type="ARBA" id="ARBA00022475"/>
    </source>
</evidence>
<protein>
    <recommendedName>
        <fullName evidence="9">Lipoprotein signal peptidase</fullName>
        <ecNumber evidence="9">3.4.23.36</ecNumber>
    </recommendedName>
    <alternativeName>
        <fullName evidence="9">Prolipoprotein signal peptidase</fullName>
    </alternativeName>
    <alternativeName>
        <fullName evidence="9">Signal peptidase II</fullName>
        <shortName evidence="9">SPase II</shortName>
    </alternativeName>
</protein>
<keyword evidence="3 9" id="KW-0645">Protease</keyword>
<dbReference type="NCBIfam" id="TIGR00077">
    <property type="entry name" value="lspA"/>
    <property type="match status" value="1"/>
</dbReference>
<evidence type="ECO:0000256" key="8">
    <source>
        <dbReference type="ARBA" id="ARBA00023136"/>
    </source>
</evidence>
<dbReference type="HAMAP" id="MF_00161">
    <property type="entry name" value="LspA"/>
    <property type="match status" value="1"/>
</dbReference>
<evidence type="ECO:0000256" key="7">
    <source>
        <dbReference type="ARBA" id="ARBA00022989"/>
    </source>
</evidence>
<comment type="function">
    <text evidence="9 10">This protein specifically catalyzes the removal of signal peptides from prolipoproteins.</text>
</comment>